<dbReference type="Proteomes" id="UP001431429">
    <property type="component" value="Unassembled WGS sequence"/>
</dbReference>
<dbReference type="InterPro" id="IPR008761">
    <property type="entry name" value="Peptidase_S37"/>
</dbReference>
<name>A0ABT0UMX2_9ACTN</name>
<keyword evidence="1" id="KW-0378">Hydrolase</keyword>
<proteinExistence type="predicted"/>
<dbReference type="EMBL" id="JAMQAW010000012">
    <property type="protein sequence ID" value="MCM2389789.1"/>
    <property type="molecule type" value="Genomic_DNA"/>
</dbReference>
<sequence>MTSSQEITNSEHFGLRAYRVQFEQPKDHRRPAAGTFQQQVIVFHRGETLPTVLTPTQHGQGNPTGILFPKNEVKVEQRFLPDSSPHQKDLTKLTSWQLATDLHRVTVAIKGIYDQKWLSTGMGVTGQIATYHRRFYPADVQGTYVLAARNDARNNDDSAYDAFFARVGTPECRDRIASFQREALVRRDELVELYRQQAQADGDTFELIGSVDRAFEISVTDYPWKFWEHRSERLCKIVPLKSATTAVIWNELRLSAAYFRGDKDLRWNEQNLYLAGTQTGWPTVSTPHLDDLLRYPGINSPRTFVDRSIPMTFDNRAMADIDNWVRKDSSEMIYIYGKNDPVSAEAFRVDQGSKDSQVYFGAPYGGIAYLTPAEQQEITGKLRKWAGVADQPPAIR</sequence>
<evidence type="ECO:0000313" key="2">
    <source>
        <dbReference type="Proteomes" id="UP001431429"/>
    </source>
</evidence>
<gene>
    <name evidence="1" type="ORF">NBG84_16090</name>
</gene>
<organism evidence="1 2">
    <name type="scientific">Streptomyces albipurpureus</name>
    <dbReference type="NCBI Taxonomy" id="2897419"/>
    <lineage>
        <taxon>Bacteria</taxon>
        <taxon>Bacillati</taxon>
        <taxon>Actinomycetota</taxon>
        <taxon>Actinomycetes</taxon>
        <taxon>Kitasatosporales</taxon>
        <taxon>Streptomycetaceae</taxon>
        <taxon>Streptomyces</taxon>
    </lineage>
</organism>
<comment type="caution">
    <text evidence="1">The sequence shown here is derived from an EMBL/GenBank/DDBJ whole genome shotgun (WGS) entry which is preliminary data.</text>
</comment>
<keyword evidence="1" id="KW-0645">Protease</keyword>
<accession>A0ABT0UMX2</accession>
<dbReference type="Pfam" id="PF05576">
    <property type="entry name" value="Peptidase_S37"/>
    <property type="match status" value="1"/>
</dbReference>
<reference evidence="1" key="1">
    <citation type="submission" date="2022-06" db="EMBL/GenBank/DDBJ databases">
        <title>Genome public.</title>
        <authorList>
            <person name="Sun Q."/>
        </authorList>
    </citation>
    <scope>NUCLEOTIDE SEQUENCE</scope>
    <source>
        <strain evidence="1">CWNU-1</strain>
    </source>
</reference>
<protein>
    <submittedName>
        <fullName evidence="1">Aminopeptidase</fullName>
    </submittedName>
</protein>
<evidence type="ECO:0000313" key="1">
    <source>
        <dbReference type="EMBL" id="MCM2389789.1"/>
    </source>
</evidence>
<keyword evidence="1" id="KW-0031">Aminopeptidase</keyword>
<keyword evidence="2" id="KW-1185">Reference proteome</keyword>
<dbReference type="GO" id="GO:0004177">
    <property type="term" value="F:aminopeptidase activity"/>
    <property type="evidence" value="ECO:0007669"/>
    <property type="project" value="UniProtKB-KW"/>
</dbReference>